<evidence type="ECO:0000256" key="2">
    <source>
        <dbReference type="SAM" id="Phobius"/>
    </source>
</evidence>
<dbReference type="Pfam" id="PF06708">
    <property type="entry name" value="DUF1195"/>
    <property type="match status" value="1"/>
</dbReference>
<name>A0A804HRI1_MUSAM</name>
<dbReference type="OrthoDB" id="2020737at2759"/>
<evidence type="ECO:0000313" key="5">
    <source>
        <dbReference type="Proteomes" id="UP000012960"/>
    </source>
</evidence>
<dbReference type="PANTHER" id="PTHR34358">
    <property type="entry name" value="OS03G0411600 PROTEIN"/>
    <property type="match status" value="1"/>
</dbReference>
<dbReference type="FunCoup" id="A0A804HRI1">
    <property type="interactions" value="3173"/>
</dbReference>
<keyword evidence="2" id="KW-0472">Membrane</keyword>
<dbReference type="OMA" id="WSMLSGS"/>
<protein>
    <submittedName>
        <fullName evidence="3">(wild Malaysian banana) hypothetical protein</fullName>
    </submittedName>
</protein>
<keyword evidence="5" id="KW-1185">Reference proteome</keyword>
<evidence type="ECO:0000313" key="3">
    <source>
        <dbReference type="EMBL" id="CAG1858872.1"/>
    </source>
</evidence>
<evidence type="ECO:0000256" key="1">
    <source>
        <dbReference type="SAM" id="MobiDB-lite"/>
    </source>
</evidence>
<dbReference type="AlphaFoldDB" id="A0A804HRI1"/>
<accession>A0A804HRI1</accession>
<dbReference type="Gramene" id="Ma01_t07870.1">
    <property type="protein sequence ID" value="Ma01_p07870.1"/>
    <property type="gene ID" value="Ma01_g07870"/>
</dbReference>
<sequence length="185" mass="20463">MKDGDDLLPSFEATGGVASAIRVSSAADAGLFGKGRYKFWALTAILLLAFWSMVTGTVTLRWSAGDLNRLDRDLNAPIHSDLDALEMEEREKVVRHMWDVYAHNHRIRLPRFWQEAFEAAYEELAGDDPAARDGAIAEIARMSVRMVDLEDPARNTKAAETNRNQGVGGAELSMRSTSLPSVEAR</sequence>
<gene>
    <name evidence="3" type="ORF">GSMUA_291670.1</name>
</gene>
<keyword evidence="2" id="KW-0812">Transmembrane</keyword>
<dbReference type="InterPro" id="IPR010608">
    <property type="entry name" value="DUF1195"/>
</dbReference>
<dbReference type="EMBL" id="HG996466">
    <property type="protein sequence ID" value="CAG1858872.1"/>
    <property type="molecule type" value="Genomic_DNA"/>
</dbReference>
<dbReference type="EnsemblPlants" id="Ma01_t07870.1">
    <property type="protein sequence ID" value="Ma01_p07870.1"/>
    <property type="gene ID" value="Ma01_g07870"/>
</dbReference>
<keyword evidence="2" id="KW-1133">Transmembrane helix</keyword>
<proteinExistence type="predicted"/>
<evidence type="ECO:0000313" key="4">
    <source>
        <dbReference type="EnsemblPlants" id="Ma01_p07870.1"/>
    </source>
</evidence>
<reference evidence="3" key="1">
    <citation type="submission" date="2021-03" db="EMBL/GenBank/DDBJ databases">
        <authorList>
            <consortium name="Genoscope - CEA"/>
            <person name="William W."/>
        </authorList>
    </citation>
    <scope>NUCLEOTIDE SEQUENCE</scope>
    <source>
        <strain evidence="3">Doubled-haploid Pahang</strain>
    </source>
</reference>
<feature type="transmembrane region" description="Helical" evidence="2">
    <location>
        <begin position="39"/>
        <end position="62"/>
    </location>
</feature>
<reference evidence="4" key="2">
    <citation type="submission" date="2021-05" db="UniProtKB">
        <authorList>
            <consortium name="EnsemblPlants"/>
        </authorList>
    </citation>
    <scope>IDENTIFICATION</scope>
    <source>
        <strain evidence="4">subsp. malaccensis</strain>
    </source>
</reference>
<dbReference type="Proteomes" id="UP000012960">
    <property type="component" value="Unplaced"/>
</dbReference>
<dbReference type="InParanoid" id="A0A804HRI1"/>
<feature type="compositionally biased region" description="Polar residues" evidence="1">
    <location>
        <begin position="174"/>
        <end position="185"/>
    </location>
</feature>
<feature type="region of interest" description="Disordered" evidence="1">
    <location>
        <begin position="151"/>
        <end position="185"/>
    </location>
</feature>
<dbReference type="PANTHER" id="PTHR34358:SF2">
    <property type="entry name" value="OS03G0411600 PROTEIN"/>
    <property type="match status" value="1"/>
</dbReference>
<organism evidence="4 5">
    <name type="scientific">Musa acuminata subsp. malaccensis</name>
    <name type="common">Wild banana</name>
    <name type="synonym">Musa malaccensis</name>
    <dbReference type="NCBI Taxonomy" id="214687"/>
    <lineage>
        <taxon>Eukaryota</taxon>
        <taxon>Viridiplantae</taxon>
        <taxon>Streptophyta</taxon>
        <taxon>Embryophyta</taxon>
        <taxon>Tracheophyta</taxon>
        <taxon>Spermatophyta</taxon>
        <taxon>Magnoliopsida</taxon>
        <taxon>Liliopsida</taxon>
        <taxon>Zingiberales</taxon>
        <taxon>Musaceae</taxon>
        <taxon>Musa</taxon>
    </lineage>
</organism>